<dbReference type="AlphaFoldDB" id="A0A4Q0YJ60"/>
<name>A0A4Q0YJ60_9GAMM</name>
<dbReference type="Proteomes" id="UP000290287">
    <property type="component" value="Unassembled WGS sequence"/>
</dbReference>
<dbReference type="SUPFAM" id="SSF89733">
    <property type="entry name" value="L-sulfolactate dehydrogenase-like"/>
    <property type="match status" value="1"/>
</dbReference>
<protein>
    <submittedName>
        <fullName evidence="3">Lactate dehydrogenase</fullName>
    </submittedName>
</protein>
<gene>
    <name evidence="3" type="ORF">CS022_23250</name>
</gene>
<dbReference type="Gene3D" id="3.30.1370.60">
    <property type="entry name" value="Hypothetical oxidoreductase yiak, domain 2"/>
    <property type="match status" value="1"/>
</dbReference>
<proteinExistence type="inferred from homology"/>
<accession>A0A4Q0YJ60</accession>
<keyword evidence="4" id="KW-1185">Reference proteome</keyword>
<dbReference type="Gene3D" id="1.10.1530.10">
    <property type="match status" value="1"/>
</dbReference>
<comment type="similarity">
    <text evidence="1">Belongs to the LDH2/MDH2 oxidoreductase family.</text>
</comment>
<organism evidence="3 4">
    <name type="scientific">Veronia nyctiphanis</name>
    <dbReference type="NCBI Taxonomy" id="1278244"/>
    <lineage>
        <taxon>Bacteria</taxon>
        <taxon>Pseudomonadati</taxon>
        <taxon>Pseudomonadota</taxon>
        <taxon>Gammaproteobacteria</taxon>
        <taxon>Vibrionales</taxon>
        <taxon>Vibrionaceae</taxon>
        <taxon>Veronia</taxon>
    </lineage>
</organism>
<reference evidence="3 4" key="1">
    <citation type="submission" date="2017-10" db="EMBL/GenBank/DDBJ databases">
        <title>Nyctiphanis sp. nov., isolated from the stomach of the euphausiid Nyctiphanes simplex (Hansen, 1911) in the Gulf of California.</title>
        <authorList>
            <person name="Gomez-Gil B."/>
            <person name="Aguilar-Mendez M."/>
            <person name="Lopez-Cortes A."/>
            <person name="Gomez-Gutierrez J."/>
            <person name="Roque A."/>
            <person name="Lang E."/>
            <person name="Gonzalez-Castillo A."/>
        </authorList>
    </citation>
    <scope>NUCLEOTIDE SEQUENCE [LARGE SCALE GENOMIC DNA]</scope>
    <source>
        <strain evidence="3 4">CAIM 600</strain>
    </source>
</reference>
<evidence type="ECO:0000313" key="4">
    <source>
        <dbReference type="Proteomes" id="UP000290287"/>
    </source>
</evidence>
<dbReference type="RefSeq" id="WP_129124246.1">
    <property type="nucleotide sequence ID" value="NZ_PEIB01000049.1"/>
</dbReference>
<dbReference type="PANTHER" id="PTHR11091">
    <property type="entry name" value="OXIDOREDUCTASE-RELATED"/>
    <property type="match status" value="1"/>
</dbReference>
<dbReference type="OrthoDB" id="9769447at2"/>
<sequence>MPVITIPEIHQVCKIALEKHGATPWIAESVAHAVAKNESRRNRICGLYYLQSYCEQLVSGRVSKDAEPVITLPKPGFVKVDAKYGFAQPAFTRALPSFVDAVQDNGIAALAIGHSHTCTSLGYFTEQLARKGFIAIGFTNSSPIVAPPGGKKRTIGTNPVAFSVPDGDGSIAMQFDQSTTVVALGKITMAKEAGEKIPEGWALDEHGNPTTEPEKALAGSLVSAGGYKGWGFGLMAEILTAGLTGGIASQFVKPLKATQGEPHDLGQFFLAIDPENSDVFFERFRQVADLVAQDEGTRLPGQSLTDLTEVDVPESLWHLALELSTGPSEN</sequence>
<keyword evidence="2" id="KW-0560">Oxidoreductase</keyword>
<dbReference type="EMBL" id="PEIB01000049">
    <property type="protein sequence ID" value="RXJ70463.1"/>
    <property type="molecule type" value="Genomic_DNA"/>
</dbReference>
<dbReference type="GO" id="GO:0016491">
    <property type="term" value="F:oxidoreductase activity"/>
    <property type="evidence" value="ECO:0007669"/>
    <property type="project" value="UniProtKB-KW"/>
</dbReference>
<evidence type="ECO:0000313" key="3">
    <source>
        <dbReference type="EMBL" id="RXJ70463.1"/>
    </source>
</evidence>
<dbReference type="Pfam" id="PF02615">
    <property type="entry name" value="Ldh_2"/>
    <property type="match status" value="1"/>
</dbReference>
<dbReference type="InterPro" id="IPR036111">
    <property type="entry name" value="Mal/L-sulfo/L-lacto_DH-like_sf"/>
</dbReference>
<dbReference type="InterPro" id="IPR003767">
    <property type="entry name" value="Malate/L-lactate_DH-like"/>
</dbReference>
<dbReference type="PANTHER" id="PTHR11091:SF0">
    <property type="entry name" value="MALATE DEHYDROGENASE"/>
    <property type="match status" value="1"/>
</dbReference>
<dbReference type="InterPro" id="IPR043143">
    <property type="entry name" value="Mal/L-sulf/L-lact_DH-like_NADP"/>
</dbReference>
<comment type="caution">
    <text evidence="3">The sequence shown here is derived from an EMBL/GenBank/DDBJ whole genome shotgun (WGS) entry which is preliminary data.</text>
</comment>
<dbReference type="InterPro" id="IPR043144">
    <property type="entry name" value="Mal/L-sulf/L-lact_DH-like_ah"/>
</dbReference>
<evidence type="ECO:0000256" key="1">
    <source>
        <dbReference type="ARBA" id="ARBA00006056"/>
    </source>
</evidence>
<evidence type="ECO:0000256" key="2">
    <source>
        <dbReference type="ARBA" id="ARBA00023002"/>
    </source>
</evidence>